<reference evidence="1 2" key="1">
    <citation type="submission" date="2019-06" db="EMBL/GenBank/DDBJ databases">
        <title>Genome Sequence of the Brown Rot Fungal Pathogen Monilinia laxa.</title>
        <authorList>
            <person name="De Miccolis Angelini R.M."/>
            <person name="Landi L."/>
            <person name="Abate D."/>
            <person name="Pollastro S."/>
            <person name="Romanazzi G."/>
            <person name="Faretra F."/>
        </authorList>
    </citation>
    <scope>NUCLEOTIDE SEQUENCE [LARGE SCALE GENOMIC DNA]</scope>
    <source>
        <strain evidence="1 2">Mlax316</strain>
    </source>
</reference>
<evidence type="ECO:0000313" key="2">
    <source>
        <dbReference type="Proteomes" id="UP000326757"/>
    </source>
</evidence>
<sequence length="235" mass="27205">MPRFIKLPLNWTTHTKLDIKSLEQSVHGKEEVPEDCNCDLCNSEENFNNGWRCLANLRNTDLIIQNWAYPFALFPELTLKKVWDSKANKVLSLSINFTGDQPTDISIVLRQLPQYSSWTGIFELTIHSSTSRKDAPALYIERVQEIKALVLQINLSLRQVHKIRCKVIISHSKLQQLKLAAGLIDLRHKEWTLAYVDESNKRSVIDIHKKSSVFKKLEGIYWKDFADKLDICKDV</sequence>
<gene>
    <name evidence="1" type="ORF">EYC80_006763</name>
</gene>
<keyword evidence="2" id="KW-1185">Reference proteome</keyword>
<comment type="caution">
    <text evidence="1">The sequence shown here is derived from an EMBL/GenBank/DDBJ whole genome shotgun (WGS) entry which is preliminary data.</text>
</comment>
<dbReference type="EMBL" id="VIGI01000010">
    <property type="protein sequence ID" value="KAB8294802.1"/>
    <property type="molecule type" value="Genomic_DNA"/>
</dbReference>
<protein>
    <submittedName>
        <fullName evidence="1">Uncharacterized protein</fullName>
    </submittedName>
</protein>
<name>A0A5N6JZI9_MONLA</name>
<accession>A0A5N6JZI9</accession>
<proteinExistence type="predicted"/>
<dbReference type="OrthoDB" id="3495525at2759"/>
<evidence type="ECO:0000313" key="1">
    <source>
        <dbReference type="EMBL" id="KAB8294802.1"/>
    </source>
</evidence>
<organism evidence="1 2">
    <name type="scientific">Monilinia laxa</name>
    <name type="common">Brown rot fungus</name>
    <name type="synonym">Sclerotinia laxa</name>
    <dbReference type="NCBI Taxonomy" id="61186"/>
    <lineage>
        <taxon>Eukaryota</taxon>
        <taxon>Fungi</taxon>
        <taxon>Dikarya</taxon>
        <taxon>Ascomycota</taxon>
        <taxon>Pezizomycotina</taxon>
        <taxon>Leotiomycetes</taxon>
        <taxon>Helotiales</taxon>
        <taxon>Sclerotiniaceae</taxon>
        <taxon>Monilinia</taxon>
    </lineage>
</organism>
<dbReference type="AlphaFoldDB" id="A0A5N6JZI9"/>
<dbReference type="Proteomes" id="UP000326757">
    <property type="component" value="Unassembled WGS sequence"/>
</dbReference>